<feature type="region of interest" description="Disordered" evidence="1">
    <location>
        <begin position="69"/>
        <end position="90"/>
    </location>
</feature>
<reference evidence="2 3" key="1">
    <citation type="submission" date="2023-04" db="EMBL/GenBank/DDBJ databases">
        <title>Genome of Basidiobolus ranarum AG-B5.</title>
        <authorList>
            <person name="Stajich J.E."/>
            <person name="Carter-House D."/>
            <person name="Gryganskyi A."/>
        </authorList>
    </citation>
    <scope>NUCLEOTIDE SEQUENCE [LARGE SCALE GENOMIC DNA]</scope>
    <source>
        <strain evidence="2 3">AG-B5</strain>
    </source>
</reference>
<organism evidence="2 3">
    <name type="scientific">Basidiobolus ranarum</name>
    <dbReference type="NCBI Taxonomy" id="34480"/>
    <lineage>
        <taxon>Eukaryota</taxon>
        <taxon>Fungi</taxon>
        <taxon>Fungi incertae sedis</taxon>
        <taxon>Zoopagomycota</taxon>
        <taxon>Entomophthoromycotina</taxon>
        <taxon>Basidiobolomycetes</taxon>
        <taxon>Basidiobolales</taxon>
        <taxon>Basidiobolaceae</taxon>
        <taxon>Basidiobolus</taxon>
    </lineage>
</organism>
<evidence type="ECO:0000313" key="2">
    <source>
        <dbReference type="EMBL" id="KAK9681045.1"/>
    </source>
</evidence>
<accession>A0ABR2VMR9</accession>
<feature type="compositionally biased region" description="Polar residues" evidence="1">
    <location>
        <begin position="26"/>
        <end position="39"/>
    </location>
</feature>
<keyword evidence="3" id="KW-1185">Reference proteome</keyword>
<sequence>IQYLNKESQFKIRASSPTASKSYSSNTLNSNEPTSVYQKSKTLLRKASELFTDKPLKENRGLVKSRSNISLREAARSHNDKSSVVNRSGSMSKFVGSVKHRFHHVLSKDKSSRNSPIDC</sequence>
<evidence type="ECO:0000256" key="1">
    <source>
        <dbReference type="SAM" id="MobiDB-lite"/>
    </source>
</evidence>
<protein>
    <submittedName>
        <fullName evidence="2">Uncharacterized protein</fullName>
    </submittedName>
</protein>
<name>A0ABR2VMR9_9FUNG</name>
<dbReference type="Proteomes" id="UP001479436">
    <property type="component" value="Unassembled WGS sequence"/>
</dbReference>
<feature type="region of interest" description="Disordered" evidence="1">
    <location>
        <begin position="14"/>
        <end position="39"/>
    </location>
</feature>
<comment type="caution">
    <text evidence="2">The sequence shown here is derived from an EMBL/GenBank/DDBJ whole genome shotgun (WGS) entry which is preliminary data.</text>
</comment>
<feature type="compositionally biased region" description="Low complexity" evidence="1">
    <location>
        <begin position="15"/>
        <end position="25"/>
    </location>
</feature>
<gene>
    <name evidence="2" type="ORF">K7432_015772</name>
</gene>
<evidence type="ECO:0000313" key="3">
    <source>
        <dbReference type="Proteomes" id="UP001479436"/>
    </source>
</evidence>
<proteinExistence type="predicted"/>
<feature type="non-terminal residue" evidence="2">
    <location>
        <position position="1"/>
    </location>
</feature>
<dbReference type="EMBL" id="JASJQH010009143">
    <property type="protein sequence ID" value="KAK9681045.1"/>
    <property type="molecule type" value="Genomic_DNA"/>
</dbReference>